<gene>
    <name evidence="1" type="ORF">L1049_016883</name>
</gene>
<dbReference type="AlphaFoldDB" id="A0AAP0RZX9"/>
<comment type="caution">
    <text evidence="1">The sequence shown here is derived from an EMBL/GenBank/DDBJ whole genome shotgun (WGS) entry which is preliminary data.</text>
</comment>
<sequence>MTDPKSDGRLGFRELESFNLAMFAKQGWRLLTKPFSMLTRILRGKYFHNSSFLEAKLGNNPSWSWRSLLEGRKILQVGVRWRISNGKSEQLERFVVPGTDFF</sequence>
<dbReference type="EMBL" id="JBBPBK010000003">
    <property type="protein sequence ID" value="KAK9288426.1"/>
    <property type="molecule type" value="Genomic_DNA"/>
</dbReference>
<protein>
    <submittedName>
        <fullName evidence="1">Uncharacterized protein</fullName>
    </submittedName>
</protein>
<keyword evidence="2" id="KW-1185">Reference proteome</keyword>
<evidence type="ECO:0000313" key="1">
    <source>
        <dbReference type="EMBL" id="KAK9288426.1"/>
    </source>
</evidence>
<accession>A0AAP0RZX9</accession>
<name>A0AAP0RZX9_LIQFO</name>
<evidence type="ECO:0000313" key="2">
    <source>
        <dbReference type="Proteomes" id="UP001415857"/>
    </source>
</evidence>
<proteinExistence type="predicted"/>
<organism evidence="1 2">
    <name type="scientific">Liquidambar formosana</name>
    <name type="common">Formosan gum</name>
    <dbReference type="NCBI Taxonomy" id="63359"/>
    <lineage>
        <taxon>Eukaryota</taxon>
        <taxon>Viridiplantae</taxon>
        <taxon>Streptophyta</taxon>
        <taxon>Embryophyta</taxon>
        <taxon>Tracheophyta</taxon>
        <taxon>Spermatophyta</taxon>
        <taxon>Magnoliopsida</taxon>
        <taxon>eudicotyledons</taxon>
        <taxon>Gunneridae</taxon>
        <taxon>Pentapetalae</taxon>
        <taxon>Saxifragales</taxon>
        <taxon>Altingiaceae</taxon>
        <taxon>Liquidambar</taxon>
    </lineage>
</organism>
<reference evidence="1 2" key="1">
    <citation type="journal article" date="2024" name="Plant J.">
        <title>Genome sequences and population genomics reveal climatic adaptation and genomic divergence between two closely related sweetgum species.</title>
        <authorList>
            <person name="Xu W.Q."/>
            <person name="Ren C.Q."/>
            <person name="Zhang X.Y."/>
            <person name="Comes H.P."/>
            <person name="Liu X.H."/>
            <person name="Li Y.G."/>
            <person name="Kettle C.J."/>
            <person name="Jalonen R."/>
            <person name="Gaisberger H."/>
            <person name="Ma Y.Z."/>
            <person name="Qiu Y.X."/>
        </authorList>
    </citation>
    <scope>NUCLEOTIDE SEQUENCE [LARGE SCALE GENOMIC DNA]</scope>
    <source>
        <strain evidence="1">Hangzhou</strain>
    </source>
</reference>
<dbReference type="Proteomes" id="UP001415857">
    <property type="component" value="Unassembled WGS sequence"/>
</dbReference>